<feature type="domain" description="TNase-like" evidence="5">
    <location>
        <begin position="39"/>
        <end position="157"/>
    </location>
</feature>
<evidence type="ECO:0000313" key="7">
    <source>
        <dbReference type="Proteomes" id="UP000322080"/>
    </source>
</evidence>
<dbReference type="Pfam" id="PF00565">
    <property type="entry name" value="SNase"/>
    <property type="match status" value="1"/>
</dbReference>
<organism evidence="6 7">
    <name type="scientific">Maritimibacter fusiformis</name>
    <dbReference type="NCBI Taxonomy" id="2603819"/>
    <lineage>
        <taxon>Bacteria</taxon>
        <taxon>Pseudomonadati</taxon>
        <taxon>Pseudomonadota</taxon>
        <taxon>Alphaproteobacteria</taxon>
        <taxon>Rhodobacterales</taxon>
        <taxon>Roseobacteraceae</taxon>
        <taxon>Maritimibacter</taxon>
    </lineage>
</organism>
<dbReference type="PANTHER" id="PTHR12302:SF3">
    <property type="entry name" value="SERINE_THREONINE-PROTEIN KINASE 31"/>
    <property type="match status" value="1"/>
</dbReference>
<accession>A0A5D0RIX7</accession>
<feature type="region of interest" description="Disordered" evidence="4">
    <location>
        <begin position="1"/>
        <end position="28"/>
    </location>
</feature>
<sequence>MSSTQARRPSKARRPLAPFDPKSARPLPSKPTLYGRAYVVDGDTVVIQKTQVRLFGIDAPELNHPYGQKAKWALVSLCKGQTVRAEVIELDSYGRGVARCYLQDGRDLSAEMVRIGMAIDWPKFSDGKYRSLETPDARKKLWLADARQKGRMQVWEQFDTKQMARKGKE</sequence>
<evidence type="ECO:0000256" key="4">
    <source>
        <dbReference type="SAM" id="MobiDB-lite"/>
    </source>
</evidence>
<keyword evidence="1" id="KW-0540">Nuclease</keyword>
<evidence type="ECO:0000313" key="6">
    <source>
        <dbReference type="EMBL" id="TYB80755.1"/>
    </source>
</evidence>
<gene>
    <name evidence="6" type="ORF">FVF75_13265</name>
</gene>
<evidence type="ECO:0000256" key="2">
    <source>
        <dbReference type="ARBA" id="ARBA00022759"/>
    </source>
</evidence>
<evidence type="ECO:0000259" key="5">
    <source>
        <dbReference type="PROSITE" id="PS50830"/>
    </source>
</evidence>
<evidence type="ECO:0000256" key="3">
    <source>
        <dbReference type="ARBA" id="ARBA00022801"/>
    </source>
</evidence>
<dbReference type="AlphaFoldDB" id="A0A5D0RIX7"/>
<keyword evidence="7" id="KW-1185">Reference proteome</keyword>
<evidence type="ECO:0000256" key="1">
    <source>
        <dbReference type="ARBA" id="ARBA00022722"/>
    </source>
</evidence>
<dbReference type="SUPFAM" id="SSF50199">
    <property type="entry name" value="Staphylococcal nuclease"/>
    <property type="match status" value="1"/>
</dbReference>
<comment type="caution">
    <text evidence="6">The sequence shown here is derived from an EMBL/GenBank/DDBJ whole genome shotgun (WGS) entry which is preliminary data.</text>
</comment>
<dbReference type="GO" id="GO:0016787">
    <property type="term" value="F:hydrolase activity"/>
    <property type="evidence" value="ECO:0007669"/>
    <property type="project" value="UniProtKB-KW"/>
</dbReference>
<dbReference type="PROSITE" id="PS50830">
    <property type="entry name" value="TNASE_3"/>
    <property type="match status" value="1"/>
</dbReference>
<keyword evidence="2" id="KW-0255">Endonuclease</keyword>
<dbReference type="Gene3D" id="2.40.50.90">
    <property type="match status" value="1"/>
</dbReference>
<proteinExistence type="predicted"/>
<dbReference type="SMART" id="SM00318">
    <property type="entry name" value="SNc"/>
    <property type="match status" value="1"/>
</dbReference>
<dbReference type="GO" id="GO:0004519">
    <property type="term" value="F:endonuclease activity"/>
    <property type="evidence" value="ECO:0007669"/>
    <property type="project" value="UniProtKB-KW"/>
</dbReference>
<reference evidence="6 7" key="1">
    <citation type="submission" date="2019-08" db="EMBL/GenBank/DDBJ databases">
        <title>Identification of a novel species of the genus Boseongicola.</title>
        <authorList>
            <person name="Zhang X.-Q."/>
        </authorList>
    </citation>
    <scope>NUCLEOTIDE SEQUENCE [LARGE SCALE GENOMIC DNA]</scope>
    <source>
        <strain evidence="6 7">HY14</strain>
    </source>
</reference>
<dbReference type="PANTHER" id="PTHR12302">
    <property type="entry name" value="EBNA2 BINDING PROTEIN P100"/>
    <property type="match status" value="1"/>
</dbReference>
<keyword evidence="3" id="KW-0378">Hydrolase</keyword>
<protein>
    <recommendedName>
        <fullName evidence="5">TNase-like domain-containing protein</fullName>
    </recommendedName>
</protein>
<dbReference type="EMBL" id="VSIY01000013">
    <property type="protein sequence ID" value="TYB80755.1"/>
    <property type="molecule type" value="Genomic_DNA"/>
</dbReference>
<name>A0A5D0RIX7_9RHOB</name>
<dbReference type="Proteomes" id="UP000322080">
    <property type="component" value="Unassembled WGS sequence"/>
</dbReference>
<dbReference type="InterPro" id="IPR016071">
    <property type="entry name" value="Staphylococal_nuclease_OB-fold"/>
</dbReference>
<dbReference type="InterPro" id="IPR035437">
    <property type="entry name" value="SNase_OB-fold_sf"/>
</dbReference>